<dbReference type="Proteomes" id="UP000886998">
    <property type="component" value="Unassembled WGS sequence"/>
</dbReference>
<dbReference type="Gene3D" id="3.30.710.10">
    <property type="entry name" value="Potassium Channel Kv1.1, Chain A"/>
    <property type="match status" value="1"/>
</dbReference>
<gene>
    <name evidence="2" type="ORF">TNIN_243831</name>
</gene>
<dbReference type="SUPFAM" id="SSF54695">
    <property type="entry name" value="POZ domain"/>
    <property type="match status" value="1"/>
</dbReference>
<keyword evidence="3" id="KW-1185">Reference proteome</keyword>
<feature type="domain" description="BTB" evidence="1">
    <location>
        <begin position="76"/>
        <end position="135"/>
    </location>
</feature>
<sequence>MDVLFAENQIEDNLQCASATNQNVNDPNINNFSNNVFTETPIKSYTVKETSSFTTDDGLSGLSDDFKGLYLSKNFADIIILCEGTQMFAHKAILSARSEYFKMLCSGKGPINNTIEIPEVKRCCHGSSFVLYIHQ</sequence>
<evidence type="ECO:0000313" key="2">
    <source>
        <dbReference type="EMBL" id="GFS48579.1"/>
    </source>
</evidence>
<name>A0A8X6IJI2_9ARAC</name>
<evidence type="ECO:0000313" key="3">
    <source>
        <dbReference type="Proteomes" id="UP000886998"/>
    </source>
</evidence>
<dbReference type="EMBL" id="BMAV01026241">
    <property type="protein sequence ID" value="GFS48579.1"/>
    <property type="molecule type" value="Genomic_DNA"/>
</dbReference>
<dbReference type="InterPro" id="IPR011333">
    <property type="entry name" value="SKP1/BTB/POZ_sf"/>
</dbReference>
<reference evidence="2" key="1">
    <citation type="submission" date="2020-08" db="EMBL/GenBank/DDBJ databases">
        <title>Multicomponent nature underlies the extraordinary mechanical properties of spider dragline silk.</title>
        <authorList>
            <person name="Kono N."/>
            <person name="Nakamura H."/>
            <person name="Mori M."/>
            <person name="Yoshida Y."/>
            <person name="Ohtoshi R."/>
            <person name="Malay A.D."/>
            <person name="Moran D.A.P."/>
            <person name="Tomita M."/>
            <person name="Numata K."/>
            <person name="Arakawa K."/>
        </authorList>
    </citation>
    <scope>NUCLEOTIDE SEQUENCE</scope>
</reference>
<dbReference type="InterPro" id="IPR000210">
    <property type="entry name" value="BTB/POZ_dom"/>
</dbReference>
<accession>A0A8X6IJI2</accession>
<organism evidence="2 3">
    <name type="scientific">Trichonephila inaurata madagascariensis</name>
    <dbReference type="NCBI Taxonomy" id="2747483"/>
    <lineage>
        <taxon>Eukaryota</taxon>
        <taxon>Metazoa</taxon>
        <taxon>Ecdysozoa</taxon>
        <taxon>Arthropoda</taxon>
        <taxon>Chelicerata</taxon>
        <taxon>Arachnida</taxon>
        <taxon>Araneae</taxon>
        <taxon>Araneomorphae</taxon>
        <taxon>Entelegynae</taxon>
        <taxon>Araneoidea</taxon>
        <taxon>Nephilidae</taxon>
        <taxon>Trichonephila</taxon>
        <taxon>Trichonephila inaurata</taxon>
    </lineage>
</organism>
<proteinExistence type="predicted"/>
<protein>
    <recommendedName>
        <fullName evidence="1">BTB domain-containing protein</fullName>
    </recommendedName>
</protein>
<dbReference type="AlphaFoldDB" id="A0A8X6IJI2"/>
<dbReference type="Pfam" id="PF00651">
    <property type="entry name" value="BTB"/>
    <property type="match status" value="1"/>
</dbReference>
<evidence type="ECO:0000259" key="1">
    <source>
        <dbReference type="PROSITE" id="PS50097"/>
    </source>
</evidence>
<dbReference type="OrthoDB" id="2153609at2759"/>
<dbReference type="PROSITE" id="PS50097">
    <property type="entry name" value="BTB"/>
    <property type="match status" value="1"/>
</dbReference>
<comment type="caution">
    <text evidence="2">The sequence shown here is derived from an EMBL/GenBank/DDBJ whole genome shotgun (WGS) entry which is preliminary data.</text>
</comment>